<dbReference type="Gene3D" id="2.60.40.10">
    <property type="entry name" value="Immunoglobulins"/>
    <property type="match status" value="1"/>
</dbReference>
<sequence>MKRILSVLMMLFLLLFFVGTVSAVPANEGTTNSYDLSLQALKGKDSVTDLYVKIIPKSNEIAPPGILKKIQLKSYGLEGKLIYTKNLFNVSASTERTDIKLNDVERYQSLETRIHVLNDQTAAEEVLSGKTNVLLRPDLVVDEVQATDKVRVNEPFSVTVNIKELNGDVSAKANVQILDGSNVLGTAERLVVNAGGQAQAAFMLTLSKAGTYALKVNITGVEPGDYADSNNVMTFTIEAVENNKIGEYRSHYEYTSDYEINWKNQYNESHQKGSSETFGVYTFTPDQINPEEVKLTLTSETGKQKTANVTLSYEDTKDGYTYWSGSDPSTSTSVRAYQNSEGTNLEVNQNIDHITSWDTGSGDYNKISDEYLGAKQTVSVHLDILSANGTYYGDSYSIALKPFHNTWDYVDPREPGHETRNWGQYNSYSGLSEGAVPAR</sequence>
<evidence type="ECO:0008006" key="4">
    <source>
        <dbReference type="Google" id="ProtNLM"/>
    </source>
</evidence>
<dbReference type="InterPro" id="IPR013783">
    <property type="entry name" value="Ig-like_fold"/>
</dbReference>
<keyword evidence="3" id="KW-1185">Reference proteome</keyword>
<evidence type="ECO:0000313" key="2">
    <source>
        <dbReference type="EMBL" id="RCW49495.1"/>
    </source>
</evidence>
<reference evidence="2 3" key="1">
    <citation type="submission" date="2018-07" db="EMBL/GenBank/DDBJ databases">
        <title>Genomic Encyclopedia of Type Strains, Phase III (KMG-III): the genomes of soil and plant-associated and newly described type strains.</title>
        <authorList>
            <person name="Whitman W."/>
        </authorList>
    </citation>
    <scope>NUCLEOTIDE SEQUENCE [LARGE SCALE GENOMIC DNA]</scope>
    <source>
        <strain evidence="2 3">CECT 7506</strain>
    </source>
</reference>
<name>A0A368W898_9BACL</name>
<evidence type="ECO:0000313" key="3">
    <source>
        <dbReference type="Proteomes" id="UP000252415"/>
    </source>
</evidence>
<dbReference type="RefSeq" id="WP_114379411.1">
    <property type="nucleotide sequence ID" value="NZ_QPJD01000004.1"/>
</dbReference>
<dbReference type="EMBL" id="QPJD01000004">
    <property type="protein sequence ID" value="RCW49495.1"/>
    <property type="molecule type" value="Genomic_DNA"/>
</dbReference>
<keyword evidence="1" id="KW-0732">Signal</keyword>
<evidence type="ECO:0000256" key="1">
    <source>
        <dbReference type="SAM" id="SignalP"/>
    </source>
</evidence>
<proteinExistence type="predicted"/>
<dbReference type="Proteomes" id="UP000252415">
    <property type="component" value="Unassembled WGS sequence"/>
</dbReference>
<feature type="chain" id="PRO_5016785367" description="Ig-like domain-containing protein" evidence="1">
    <location>
        <begin position="24"/>
        <end position="439"/>
    </location>
</feature>
<dbReference type="OrthoDB" id="2512643at2"/>
<gene>
    <name evidence="2" type="ORF">DFP97_104153</name>
</gene>
<protein>
    <recommendedName>
        <fullName evidence="4">Ig-like domain-containing protein</fullName>
    </recommendedName>
</protein>
<comment type="caution">
    <text evidence="2">The sequence shown here is derived from an EMBL/GenBank/DDBJ whole genome shotgun (WGS) entry which is preliminary data.</text>
</comment>
<accession>A0A368W898</accession>
<dbReference type="AlphaFoldDB" id="A0A368W898"/>
<organism evidence="2 3">
    <name type="scientific">Paenibacillus prosopidis</name>
    <dbReference type="NCBI Taxonomy" id="630520"/>
    <lineage>
        <taxon>Bacteria</taxon>
        <taxon>Bacillati</taxon>
        <taxon>Bacillota</taxon>
        <taxon>Bacilli</taxon>
        <taxon>Bacillales</taxon>
        <taxon>Paenibacillaceae</taxon>
        <taxon>Paenibacillus</taxon>
    </lineage>
</organism>
<feature type="signal peptide" evidence="1">
    <location>
        <begin position="1"/>
        <end position="23"/>
    </location>
</feature>